<accession>A0ACD0NZD7</accession>
<organism evidence="1 2">
    <name type="scientific">Violaceomyces palustris</name>
    <dbReference type="NCBI Taxonomy" id="1673888"/>
    <lineage>
        <taxon>Eukaryota</taxon>
        <taxon>Fungi</taxon>
        <taxon>Dikarya</taxon>
        <taxon>Basidiomycota</taxon>
        <taxon>Ustilaginomycotina</taxon>
        <taxon>Ustilaginomycetes</taxon>
        <taxon>Violaceomycetales</taxon>
        <taxon>Violaceomycetaceae</taxon>
        <taxon>Violaceomyces</taxon>
    </lineage>
</organism>
<protein>
    <submittedName>
        <fullName evidence="1">Uncharacterized protein</fullName>
    </submittedName>
</protein>
<dbReference type="Proteomes" id="UP000245626">
    <property type="component" value="Unassembled WGS sequence"/>
</dbReference>
<dbReference type="EMBL" id="KZ819865">
    <property type="protein sequence ID" value="PWN51169.1"/>
    <property type="molecule type" value="Genomic_DNA"/>
</dbReference>
<sequence length="151" mass="17288">MPWDGSGNSFVPRPLSRRKHNLSRRIHSMSTSRWDRRAVSPLGPTKLASFLLTFSLVFLPHTAPFPLLPHLFFSGLFFPFPSIPSKLKCKGGVGVREALPPRIPFAPLPAPYPLLLCKIKKFNKVKKKKYKYEREGKEMRDPRRANLKCFG</sequence>
<name>A0ACD0NZD7_9BASI</name>
<evidence type="ECO:0000313" key="2">
    <source>
        <dbReference type="Proteomes" id="UP000245626"/>
    </source>
</evidence>
<gene>
    <name evidence="1" type="ORF">IE53DRAFT_61607</name>
</gene>
<reference evidence="1 2" key="1">
    <citation type="journal article" date="2018" name="Mol. Biol. Evol.">
        <title>Broad Genomic Sampling Reveals a Smut Pathogenic Ancestry of the Fungal Clade Ustilaginomycotina.</title>
        <authorList>
            <person name="Kijpornyongpan T."/>
            <person name="Mondo S.J."/>
            <person name="Barry K."/>
            <person name="Sandor L."/>
            <person name="Lee J."/>
            <person name="Lipzen A."/>
            <person name="Pangilinan J."/>
            <person name="LaButti K."/>
            <person name="Hainaut M."/>
            <person name="Henrissat B."/>
            <person name="Grigoriev I.V."/>
            <person name="Spatafora J.W."/>
            <person name="Aime M.C."/>
        </authorList>
    </citation>
    <scope>NUCLEOTIDE SEQUENCE [LARGE SCALE GENOMIC DNA]</scope>
    <source>
        <strain evidence="1 2">SA 807</strain>
    </source>
</reference>
<proteinExistence type="predicted"/>
<evidence type="ECO:0000313" key="1">
    <source>
        <dbReference type="EMBL" id="PWN51169.1"/>
    </source>
</evidence>
<keyword evidence="2" id="KW-1185">Reference proteome</keyword>